<dbReference type="RefSeq" id="WP_380216890.1">
    <property type="nucleotide sequence ID" value="NZ_JBHTBN010000002.1"/>
</dbReference>
<name>A0ABW2MTP5_9FLAO</name>
<comment type="caution">
    <text evidence="2">The sequence shown here is derived from an EMBL/GenBank/DDBJ whole genome shotgun (WGS) entry which is preliminary data.</text>
</comment>
<keyword evidence="1" id="KW-0472">Membrane</keyword>
<organism evidence="2 3">
    <name type="scientific">Jejudonia soesokkakensis</name>
    <dbReference type="NCBI Taxonomy" id="1323432"/>
    <lineage>
        <taxon>Bacteria</taxon>
        <taxon>Pseudomonadati</taxon>
        <taxon>Bacteroidota</taxon>
        <taxon>Flavobacteriia</taxon>
        <taxon>Flavobacteriales</taxon>
        <taxon>Flavobacteriaceae</taxon>
        <taxon>Jejudonia</taxon>
    </lineage>
</organism>
<protein>
    <recommendedName>
        <fullName evidence="4">Anti-sigma factor</fullName>
    </recommendedName>
</protein>
<gene>
    <name evidence="2" type="ORF">ACFQO1_05035</name>
</gene>
<feature type="transmembrane region" description="Helical" evidence="1">
    <location>
        <begin position="75"/>
        <end position="94"/>
    </location>
</feature>
<evidence type="ECO:0000313" key="3">
    <source>
        <dbReference type="Proteomes" id="UP001596415"/>
    </source>
</evidence>
<sequence>MKTNKHIHGFKIPEGYFDSFEDQLFAEIALQEKVKETGFKTPPSYFEALEDVVMGSIKVSEKETPVRTLFTSKKFWLVTAAAACVAFLFSVVNFNSTASFSNIDAAMVEAYINDDNLDIDTEDVLAMLDDETIAAFSEQSNLFSAENLEDYLLNNLEDTSFITE</sequence>
<evidence type="ECO:0000313" key="2">
    <source>
        <dbReference type="EMBL" id="MFC7357041.1"/>
    </source>
</evidence>
<proteinExistence type="predicted"/>
<evidence type="ECO:0000256" key="1">
    <source>
        <dbReference type="SAM" id="Phobius"/>
    </source>
</evidence>
<keyword evidence="3" id="KW-1185">Reference proteome</keyword>
<evidence type="ECO:0008006" key="4">
    <source>
        <dbReference type="Google" id="ProtNLM"/>
    </source>
</evidence>
<keyword evidence="1" id="KW-0812">Transmembrane</keyword>
<keyword evidence="1" id="KW-1133">Transmembrane helix</keyword>
<reference evidence="3" key="1">
    <citation type="journal article" date="2019" name="Int. J. Syst. Evol. Microbiol.">
        <title>The Global Catalogue of Microorganisms (GCM) 10K type strain sequencing project: providing services to taxonomists for standard genome sequencing and annotation.</title>
        <authorList>
            <consortium name="The Broad Institute Genomics Platform"/>
            <consortium name="The Broad Institute Genome Sequencing Center for Infectious Disease"/>
            <person name="Wu L."/>
            <person name="Ma J."/>
        </authorList>
    </citation>
    <scope>NUCLEOTIDE SEQUENCE [LARGE SCALE GENOMIC DNA]</scope>
    <source>
        <strain evidence="3">CGMCC 1.16306</strain>
    </source>
</reference>
<dbReference type="EMBL" id="JBHTBN010000002">
    <property type="protein sequence ID" value="MFC7357041.1"/>
    <property type="molecule type" value="Genomic_DNA"/>
</dbReference>
<dbReference type="Proteomes" id="UP001596415">
    <property type="component" value="Unassembled WGS sequence"/>
</dbReference>
<accession>A0ABW2MTP5</accession>